<protein>
    <submittedName>
        <fullName evidence="1">Uncharacterized protein</fullName>
    </submittedName>
</protein>
<evidence type="ECO:0000313" key="3">
    <source>
        <dbReference type="Proteomes" id="UP000237881"/>
    </source>
</evidence>
<organism evidence="1 3">
    <name type="scientific">Rathayibacter rathayi</name>
    <name type="common">Corynebacterium rathayi</name>
    <dbReference type="NCBI Taxonomy" id="33887"/>
    <lineage>
        <taxon>Bacteria</taxon>
        <taxon>Bacillati</taxon>
        <taxon>Actinomycetota</taxon>
        <taxon>Actinomycetes</taxon>
        <taxon>Micrococcales</taxon>
        <taxon>Microbacteriaceae</taxon>
        <taxon>Rathayibacter</taxon>
    </lineage>
</organism>
<comment type="caution">
    <text evidence="1">The sequence shown here is derived from an EMBL/GenBank/DDBJ whole genome shotgun (WGS) entry which is preliminary data.</text>
</comment>
<dbReference type="EMBL" id="PSUL01000029">
    <property type="protein sequence ID" value="PPF11934.1"/>
    <property type="molecule type" value="Genomic_DNA"/>
</dbReference>
<dbReference type="Proteomes" id="UP000237881">
    <property type="component" value="Unassembled WGS sequence"/>
</dbReference>
<keyword evidence="4" id="KW-1185">Reference proteome</keyword>
<gene>
    <name evidence="1" type="ORF">C5C04_11390</name>
    <name evidence="2" type="ORF">C5C40_12805</name>
</gene>
<reference evidence="3 4" key="1">
    <citation type="submission" date="2018-02" db="EMBL/GenBank/DDBJ databases">
        <title>Bacteriophage NCPPB3778 and a type I-E CRISPR drive the evolution of the US Biological Select Agent, Rathayibacter toxicus.</title>
        <authorList>
            <person name="Davis E.W.II."/>
            <person name="Tabima J.F."/>
            <person name="Weisberg A.J."/>
            <person name="Lopes L.D."/>
            <person name="Wiseman M.S."/>
            <person name="Wiseman M.S."/>
            <person name="Pupko T."/>
            <person name="Belcher M.S."/>
            <person name="Sechler A.J."/>
            <person name="Tancos M.A."/>
            <person name="Schroeder B.K."/>
            <person name="Murray T.D."/>
            <person name="Luster D.G."/>
            <person name="Schneider W.L."/>
            <person name="Rogers E."/>
            <person name="Andreote F.D."/>
            <person name="Grunwald N.J."/>
            <person name="Putnam M.L."/>
            <person name="Chang J.H."/>
        </authorList>
    </citation>
    <scope>NUCLEOTIDE SEQUENCE [LARGE SCALE GENOMIC DNA]</scope>
    <source>
        <strain evidence="2 4">AY1D6</strain>
        <strain evidence="1 3">AY1I9</strain>
    </source>
</reference>
<sequence length="96" mass="9947">MNSAADKLTVSVLNPIDDQLIPGARATMKNAAARITVLATAVKVGDRIIPAGRTRAVEVVRVMDAYAPAIVLACDSTNGYAAVRLDPADTVTLVVA</sequence>
<evidence type="ECO:0000313" key="2">
    <source>
        <dbReference type="EMBL" id="PPH74609.1"/>
    </source>
</evidence>
<proteinExistence type="predicted"/>
<dbReference type="Proteomes" id="UP000239698">
    <property type="component" value="Unassembled WGS sequence"/>
</dbReference>
<evidence type="ECO:0000313" key="1">
    <source>
        <dbReference type="EMBL" id="PPF11934.1"/>
    </source>
</evidence>
<accession>A0ABD6W6H6</accession>
<name>A0ABD6W6H6_RATRA</name>
<dbReference type="AlphaFoldDB" id="A0ABD6W6H6"/>
<dbReference type="RefSeq" id="WP_097167847.1">
    <property type="nucleotide sequence ID" value="NZ_PSUD01000036.1"/>
</dbReference>
<evidence type="ECO:0000313" key="4">
    <source>
        <dbReference type="Proteomes" id="UP000239698"/>
    </source>
</evidence>
<dbReference type="EMBL" id="PSVT01000034">
    <property type="protein sequence ID" value="PPH74609.1"/>
    <property type="molecule type" value="Genomic_DNA"/>
</dbReference>